<dbReference type="SUPFAM" id="SSF49478">
    <property type="entry name" value="Cna protein B-type domain"/>
    <property type="match status" value="1"/>
</dbReference>
<evidence type="ECO:0000313" key="3">
    <source>
        <dbReference type="Proteomes" id="UP001151287"/>
    </source>
</evidence>
<dbReference type="PANTHER" id="PTHR34458:SF5">
    <property type="entry name" value="POLLEN OLE E 1 ALLERGEN AND EXTENSIN FAMILY PROTEIN"/>
    <property type="match status" value="1"/>
</dbReference>
<feature type="chain" id="PRO_5040413262" description="Phylloplanin-like" evidence="1">
    <location>
        <begin position="25"/>
        <end position="148"/>
    </location>
</feature>
<comment type="caution">
    <text evidence="2">The sequence shown here is derived from an EMBL/GenBank/DDBJ whole genome shotgun (WGS) entry which is preliminary data.</text>
</comment>
<accession>A0A9Q0HUZ4</accession>
<dbReference type="Proteomes" id="UP001151287">
    <property type="component" value="Unassembled WGS sequence"/>
</dbReference>
<name>A0A9Q0HUZ4_9POAL</name>
<reference evidence="2" key="1">
    <citation type="journal article" date="2022" name="Cell">
        <title>Repeat-based holocentromeres influence genome architecture and karyotype evolution.</title>
        <authorList>
            <person name="Hofstatter P.G."/>
            <person name="Thangavel G."/>
            <person name="Lux T."/>
            <person name="Neumann P."/>
            <person name="Vondrak T."/>
            <person name="Novak P."/>
            <person name="Zhang M."/>
            <person name="Costa L."/>
            <person name="Castellani M."/>
            <person name="Scott A."/>
            <person name="Toegelov H."/>
            <person name="Fuchs J."/>
            <person name="Mata-Sucre Y."/>
            <person name="Dias Y."/>
            <person name="Vanzela A.L.L."/>
            <person name="Huettel B."/>
            <person name="Almeida C.C.S."/>
            <person name="Simkova H."/>
            <person name="Souza G."/>
            <person name="Pedrosa-Harand A."/>
            <person name="Macas J."/>
            <person name="Mayer K.F.X."/>
            <person name="Houben A."/>
            <person name="Marques A."/>
        </authorList>
    </citation>
    <scope>NUCLEOTIDE SEQUENCE</scope>
    <source>
        <strain evidence="2">RhyBre1mFocal</strain>
    </source>
</reference>
<evidence type="ECO:0000256" key="1">
    <source>
        <dbReference type="SAM" id="SignalP"/>
    </source>
</evidence>
<proteinExistence type="predicted"/>
<gene>
    <name evidence="2" type="ORF">LUZ63_007868</name>
</gene>
<feature type="signal peptide" evidence="1">
    <location>
        <begin position="1"/>
        <end position="24"/>
    </location>
</feature>
<sequence>MAVKVYVLLVVLMFAGVVLPIAHAQLGSPSLVTVISGTVPCNVGNNISLSTPNNVFPNATVQLRCSGNVVASTTTNSNGGFSIVIPSLLISLEDLINCNIVVTTTLFSCNASLPTDGNLVSPLTFVNTIVGIARLAAVSFTFVRGLIG</sequence>
<keyword evidence="1" id="KW-0732">Signal</keyword>
<dbReference type="PANTHER" id="PTHR34458">
    <property type="entry name" value="POLLEN OLE E 1 ALLERGEN AND EXTENSIN FAMILY PROTEIN-RELATED"/>
    <property type="match status" value="1"/>
</dbReference>
<organism evidence="2 3">
    <name type="scientific">Rhynchospora breviuscula</name>
    <dbReference type="NCBI Taxonomy" id="2022672"/>
    <lineage>
        <taxon>Eukaryota</taxon>
        <taxon>Viridiplantae</taxon>
        <taxon>Streptophyta</taxon>
        <taxon>Embryophyta</taxon>
        <taxon>Tracheophyta</taxon>
        <taxon>Spermatophyta</taxon>
        <taxon>Magnoliopsida</taxon>
        <taxon>Liliopsida</taxon>
        <taxon>Poales</taxon>
        <taxon>Cyperaceae</taxon>
        <taxon>Cyperoideae</taxon>
        <taxon>Rhynchosporeae</taxon>
        <taxon>Rhynchospora</taxon>
    </lineage>
</organism>
<dbReference type="EMBL" id="JAMQYH010000002">
    <property type="protein sequence ID" value="KAJ1699356.1"/>
    <property type="molecule type" value="Genomic_DNA"/>
</dbReference>
<dbReference type="AlphaFoldDB" id="A0A9Q0HUZ4"/>
<evidence type="ECO:0008006" key="4">
    <source>
        <dbReference type="Google" id="ProtNLM"/>
    </source>
</evidence>
<keyword evidence="3" id="KW-1185">Reference proteome</keyword>
<dbReference type="OrthoDB" id="905355at2759"/>
<protein>
    <recommendedName>
        <fullName evidence="4">Phylloplanin-like</fullName>
    </recommendedName>
</protein>
<evidence type="ECO:0000313" key="2">
    <source>
        <dbReference type="EMBL" id="KAJ1699356.1"/>
    </source>
</evidence>
<dbReference type="Pfam" id="PF01190">
    <property type="entry name" value="Pollen_Ole_e_1"/>
    <property type="match status" value="1"/>
</dbReference>
<dbReference type="InterPro" id="IPR040404">
    <property type="entry name" value="Phylloplanin-like"/>
</dbReference>